<dbReference type="InterPro" id="IPR000326">
    <property type="entry name" value="PAP2/HPO"/>
</dbReference>
<dbReference type="eggNOG" id="COG0671">
    <property type="taxonomic scope" value="Bacteria"/>
</dbReference>
<evidence type="ECO:0000313" key="3">
    <source>
        <dbReference type="EMBL" id="AEE53628.1"/>
    </source>
</evidence>
<proteinExistence type="predicted"/>
<dbReference type="CDD" id="cd03395">
    <property type="entry name" value="PAP2_like_4"/>
    <property type="match status" value="1"/>
</dbReference>
<keyword evidence="1" id="KW-1133">Transmembrane helix</keyword>
<dbReference type="STRING" id="760192.Halhy_5805"/>
<dbReference type="OrthoDB" id="9789113at2"/>
<evidence type="ECO:0000256" key="1">
    <source>
        <dbReference type="SAM" id="Phobius"/>
    </source>
</evidence>
<dbReference type="SMART" id="SM00014">
    <property type="entry name" value="acidPPc"/>
    <property type="match status" value="1"/>
</dbReference>
<dbReference type="RefSeq" id="WP_013768157.1">
    <property type="nucleotide sequence ID" value="NC_015510.1"/>
</dbReference>
<protein>
    <submittedName>
        <fullName evidence="3">Phosphoesterase PA-phosphatase related protein</fullName>
    </submittedName>
</protein>
<reference key="2">
    <citation type="submission" date="2011-04" db="EMBL/GenBank/DDBJ databases">
        <title>Complete sequence of chromosome of Haliscomenobacter hydrossis DSM 1100.</title>
        <authorList>
            <consortium name="US DOE Joint Genome Institute (JGI-PGF)"/>
            <person name="Lucas S."/>
            <person name="Han J."/>
            <person name="Lapidus A."/>
            <person name="Bruce D."/>
            <person name="Goodwin L."/>
            <person name="Pitluck S."/>
            <person name="Peters L."/>
            <person name="Kyrpides N."/>
            <person name="Mavromatis K."/>
            <person name="Ivanova N."/>
            <person name="Ovchinnikova G."/>
            <person name="Pagani I."/>
            <person name="Daligault H."/>
            <person name="Detter J.C."/>
            <person name="Han C."/>
            <person name="Land M."/>
            <person name="Hauser L."/>
            <person name="Markowitz V."/>
            <person name="Cheng J.-F."/>
            <person name="Hugenholtz P."/>
            <person name="Woyke T."/>
            <person name="Wu D."/>
            <person name="Verbarg S."/>
            <person name="Frueling A."/>
            <person name="Brambilla E."/>
            <person name="Klenk H.-P."/>
            <person name="Eisen J.A."/>
        </authorList>
    </citation>
    <scope>NUCLEOTIDE SEQUENCE</scope>
    <source>
        <strain>DSM 1100</strain>
    </source>
</reference>
<dbReference type="Gene3D" id="1.20.144.10">
    <property type="entry name" value="Phosphatidic acid phosphatase type 2/haloperoxidase"/>
    <property type="match status" value="1"/>
</dbReference>
<dbReference type="Pfam" id="PF01569">
    <property type="entry name" value="PAP2"/>
    <property type="match status" value="1"/>
</dbReference>
<accession>F4KY03</accession>
<feature type="transmembrane region" description="Helical" evidence="1">
    <location>
        <begin position="139"/>
        <end position="155"/>
    </location>
</feature>
<dbReference type="Proteomes" id="UP000008461">
    <property type="component" value="Chromosome"/>
</dbReference>
<organism evidence="3 4">
    <name type="scientific">Haliscomenobacter hydrossis (strain ATCC 27775 / DSM 1100 / LMG 10767 / O)</name>
    <dbReference type="NCBI Taxonomy" id="760192"/>
    <lineage>
        <taxon>Bacteria</taxon>
        <taxon>Pseudomonadati</taxon>
        <taxon>Bacteroidota</taxon>
        <taxon>Saprospiria</taxon>
        <taxon>Saprospirales</taxon>
        <taxon>Haliscomenobacteraceae</taxon>
        <taxon>Haliscomenobacter</taxon>
    </lineage>
</organism>
<evidence type="ECO:0000259" key="2">
    <source>
        <dbReference type="SMART" id="SM00014"/>
    </source>
</evidence>
<dbReference type="InterPro" id="IPR036938">
    <property type="entry name" value="PAP2/HPO_sf"/>
</dbReference>
<dbReference type="SUPFAM" id="SSF48317">
    <property type="entry name" value="Acid phosphatase/Vanadium-dependent haloperoxidase"/>
    <property type="match status" value="1"/>
</dbReference>
<feature type="transmembrane region" description="Helical" evidence="1">
    <location>
        <begin position="114"/>
        <end position="132"/>
    </location>
</feature>
<name>F4KY03_HALH1</name>
<dbReference type="AlphaFoldDB" id="F4KY03"/>
<dbReference type="HOGENOM" id="CLU_072573_10_0_10"/>
<gene>
    <name evidence="3" type="ordered locus">Halhy_5805</name>
</gene>
<feature type="transmembrane region" description="Helical" evidence="1">
    <location>
        <begin position="57"/>
        <end position="78"/>
    </location>
</feature>
<dbReference type="KEGG" id="hhy:Halhy_5805"/>
<feature type="transmembrane region" description="Helical" evidence="1">
    <location>
        <begin position="161"/>
        <end position="180"/>
    </location>
</feature>
<dbReference type="GO" id="GO:0042392">
    <property type="term" value="F:sphingosine-1-phosphate phosphatase activity"/>
    <property type="evidence" value="ECO:0007669"/>
    <property type="project" value="TreeGrafter"/>
</dbReference>
<evidence type="ECO:0000313" key="4">
    <source>
        <dbReference type="Proteomes" id="UP000008461"/>
    </source>
</evidence>
<reference evidence="3 4" key="1">
    <citation type="journal article" date="2011" name="Stand. Genomic Sci.">
        <title>Complete genome sequence of Haliscomenobacter hydrossis type strain (O).</title>
        <authorList>
            <consortium name="US DOE Joint Genome Institute (JGI-PGF)"/>
            <person name="Daligault H."/>
            <person name="Lapidus A."/>
            <person name="Zeytun A."/>
            <person name="Nolan M."/>
            <person name="Lucas S."/>
            <person name="Del Rio T.G."/>
            <person name="Tice H."/>
            <person name="Cheng J.F."/>
            <person name="Tapia R."/>
            <person name="Han C."/>
            <person name="Goodwin L."/>
            <person name="Pitluck S."/>
            <person name="Liolios K."/>
            <person name="Pagani I."/>
            <person name="Ivanova N."/>
            <person name="Huntemann M."/>
            <person name="Mavromatis K."/>
            <person name="Mikhailova N."/>
            <person name="Pati A."/>
            <person name="Chen A."/>
            <person name="Palaniappan K."/>
            <person name="Land M."/>
            <person name="Hauser L."/>
            <person name="Brambilla E.M."/>
            <person name="Rohde M."/>
            <person name="Verbarg S."/>
            <person name="Goker M."/>
            <person name="Bristow J."/>
            <person name="Eisen J.A."/>
            <person name="Markowitz V."/>
            <person name="Hugenholtz P."/>
            <person name="Kyrpides N.C."/>
            <person name="Klenk H.P."/>
            <person name="Woyke T."/>
        </authorList>
    </citation>
    <scope>NUCLEOTIDE SEQUENCE [LARGE SCALE GENOMIC DNA]</scope>
    <source>
        <strain evidence="4">ATCC 27775 / DSM 1100 / LMG 10767 / O</strain>
    </source>
</reference>
<keyword evidence="4" id="KW-1185">Reference proteome</keyword>
<dbReference type="PANTHER" id="PTHR14969:SF13">
    <property type="entry name" value="AT30094P"/>
    <property type="match status" value="1"/>
</dbReference>
<dbReference type="PANTHER" id="PTHR14969">
    <property type="entry name" value="SPHINGOSINE-1-PHOSPHATE PHOSPHOHYDROLASE"/>
    <property type="match status" value="1"/>
</dbReference>
<dbReference type="EMBL" id="CP002691">
    <property type="protein sequence ID" value="AEE53628.1"/>
    <property type="molecule type" value="Genomic_DNA"/>
</dbReference>
<keyword evidence="1" id="KW-0472">Membrane</keyword>
<keyword evidence="1" id="KW-0812">Transmembrane</keyword>
<feature type="domain" description="Phosphatidic acid phosphatase type 2/haloperoxidase" evidence="2">
    <location>
        <begin position="59"/>
        <end position="176"/>
    </location>
</feature>
<sequence>MEQLIAIDQYLFELINGQGHNAVLDWIMPIWREKSTWIPLYIALAGFVGYKYRKASLYFILALAVAVGLADTISSKVIKPLVQRLRPCNDPAIKDEVQLLVHCGSGYSFTSSHASNHFAVAAFLSLTLGLHYRRIRLPLYLWAASIALGQVYVGVHYPLDIFIGAILGLIIGNIVAKTYLRLFDTPFYKQQEKAA</sequence>